<dbReference type="EMBL" id="CM023473">
    <property type="protein sequence ID" value="KAH7953396.1"/>
    <property type="molecule type" value="Genomic_DNA"/>
</dbReference>
<proteinExistence type="predicted"/>
<gene>
    <name evidence="1" type="ORF">HPB49_007645</name>
</gene>
<protein>
    <submittedName>
        <fullName evidence="1">Uncharacterized protein</fullName>
    </submittedName>
</protein>
<dbReference type="Proteomes" id="UP000821865">
    <property type="component" value="Chromosome 4"/>
</dbReference>
<organism evidence="1 2">
    <name type="scientific">Dermacentor silvarum</name>
    <name type="common">Tick</name>
    <dbReference type="NCBI Taxonomy" id="543639"/>
    <lineage>
        <taxon>Eukaryota</taxon>
        <taxon>Metazoa</taxon>
        <taxon>Ecdysozoa</taxon>
        <taxon>Arthropoda</taxon>
        <taxon>Chelicerata</taxon>
        <taxon>Arachnida</taxon>
        <taxon>Acari</taxon>
        <taxon>Parasitiformes</taxon>
        <taxon>Ixodida</taxon>
        <taxon>Ixodoidea</taxon>
        <taxon>Ixodidae</taxon>
        <taxon>Rhipicephalinae</taxon>
        <taxon>Dermacentor</taxon>
    </lineage>
</organism>
<evidence type="ECO:0000313" key="2">
    <source>
        <dbReference type="Proteomes" id="UP000821865"/>
    </source>
</evidence>
<keyword evidence="2" id="KW-1185">Reference proteome</keyword>
<evidence type="ECO:0000313" key="1">
    <source>
        <dbReference type="EMBL" id="KAH7953396.1"/>
    </source>
</evidence>
<sequence length="132" mass="14553">MVPEVYEAPEDAEVVASWDATIDQEADQEESLTAGCMKESPAPINENSEAAQIVASPAASCPPSSRKRKRPSSVLQDLVALHNHAEERAAENARESLKLRKELVELQKEANAINKNMAEMMKSYFASRQNKV</sequence>
<accession>A0ACB8CW78</accession>
<reference evidence="1" key="1">
    <citation type="submission" date="2020-05" db="EMBL/GenBank/DDBJ databases">
        <title>Large-scale comparative analyses of tick genomes elucidate their genetic diversity and vector capacities.</title>
        <authorList>
            <person name="Jia N."/>
            <person name="Wang J."/>
            <person name="Shi W."/>
            <person name="Du L."/>
            <person name="Sun Y."/>
            <person name="Zhan W."/>
            <person name="Jiang J."/>
            <person name="Wang Q."/>
            <person name="Zhang B."/>
            <person name="Ji P."/>
            <person name="Sakyi L.B."/>
            <person name="Cui X."/>
            <person name="Yuan T."/>
            <person name="Jiang B."/>
            <person name="Yang W."/>
            <person name="Lam T.T.-Y."/>
            <person name="Chang Q."/>
            <person name="Ding S."/>
            <person name="Wang X."/>
            <person name="Zhu J."/>
            <person name="Ruan X."/>
            <person name="Zhao L."/>
            <person name="Wei J."/>
            <person name="Que T."/>
            <person name="Du C."/>
            <person name="Cheng J."/>
            <person name="Dai P."/>
            <person name="Han X."/>
            <person name="Huang E."/>
            <person name="Gao Y."/>
            <person name="Liu J."/>
            <person name="Shao H."/>
            <person name="Ye R."/>
            <person name="Li L."/>
            <person name="Wei W."/>
            <person name="Wang X."/>
            <person name="Wang C."/>
            <person name="Yang T."/>
            <person name="Huo Q."/>
            <person name="Li W."/>
            <person name="Guo W."/>
            <person name="Chen H."/>
            <person name="Zhou L."/>
            <person name="Ni X."/>
            <person name="Tian J."/>
            <person name="Zhou Y."/>
            <person name="Sheng Y."/>
            <person name="Liu T."/>
            <person name="Pan Y."/>
            <person name="Xia L."/>
            <person name="Li J."/>
            <person name="Zhao F."/>
            <person name="Cao W."/>
        </authorList>
    </citation>
    <scope>NUCLEOTIDE SEQUENCE</scope>
    <source>
        <strain evidence="1">Dsil-2018</strain>
    </source>
</reference>
<comment type="caution">
    <text evidence="1">The sequence shown here is derived from an EMBL/GenBank/DDBJ whole genome shotgun (WGS) entry which is preliminary data.</text>
</comment>
<name>A0ACB8CW78_DERSI</name>